<evidence type="ECO:0000313" key="15">
    <source>
        <dbReference type="EMBL" id="KAH3844458.1"/>
    </source>
</evidence>
<keyword evidence="2" id="KW-1003">Cell membrane</keyword>
<keyword evidence="6 12" id="KW-1133">Transmembrane helix</keyword>
<evidence type="ECO:0000256" key="4">
    <source>
        <dbReference type="ARBA" id="ARBA00022692"/>
    </source>
</evidence>
<dbReference type="Proteomes" id="UP000828390">
    <property type="component" value="Unassembled WGS sequence"/>
</dbReference>
<comment type="subcellular location">
    <subcellularLocation>
        <location evidence="1">Cell membrane</location>
        <topology evidence="1">Multi-pass membrane protein</topology>
    </subcellularLocation>
</comment>
<proteinExistence type="predicted"/>
<dbReference type="Gene3D" id="1.20.1070.10">
    <property type="entry name" value="Rhodopsin 7-helix transmembrane proteins"/>
    <property type="match status" value="1"/>
</dbReference>
<evidence type="ECO:0000256" key="13">
    <source>
        <dbReference type="SAM" id="SignalP"/>
    </source>
</evidence>
<feature type="transmembrane region" description="Helical" evidence="12">
    <location>
        <begin position="703"/>
        <end position="724"/>
    </location>
</feature>
<feature type="transmembrane region" description="Helical" evidence="12">
    <location>
        <begin position="495"/>
        <end position="516"/>
    </location>
</feature>
<evidence type="ECO:0000259" key="14">
    <source>
        <dbReference type="PROSITE" id="PS50262"/>
    </source>
</evidence>
<keyword evidence="4 12" id="KW-0812">Transmembrane</keyword>
<dbReference type="EMBL" id="JAIWYP010000003">
    <property type="protein sequence ID" value="KAH3844458.1"/>
    <property type="molecule type" value="Genomic_DNA"/>
</dbReference>
<evidence type="ECO:0000256" key="10">
    <source>
        <dbReference type="ARBA" id="ARBA00023224"/>
    </source>
</evidence>
<dbReference type="PRINTS" id="PR00373">
    <property type="entry name" value="GLYCHORMONER"/>
</dbReference>
<feature type="transmembrane region" description="Helical" evidence="12">
    <location>
        <begin position="458"/>
        <end position="483"/>
    </location>
</feature>
<keyword evidence="3" id="KW-0433">Leucine-rich repeat</keyword>
<evidence type="ECO:0000256" key="1">
    <source>
        <dbReference type="ARBA" id="ARBA00004651"/>
    </source>
</evidence>
<dbReference type="InterPro" id="IPR032675">
    <property type="entry name" value="LRR_dom_sf"/>
</dbReference>
<feature type="transmembrane region" description="Helical" evidence="12">
    <location>
        <begin position="539"/>
        <end position="560"/>
    </location>
</feature>
<accession>A0A9D4KRP9</accession>
<evidence type="ECO:0000256" key="2">
    <source>
        <dbReference type="ARBA" id="ARBA00022475"/>
    </source>
</evidence>
<keyword evidence="5" id="KW-0677">Repeat</keyword>
<dbReference type="GO" id="GO:0005886">
    <property type="term" value="C:plasma membrane"/>
    <property type="evidence" value="ECO:0007669"/>
    <property type="project" value="UniProtKB-SubCell"/>
</dbReference>
<dbReference type="PROSITE" id="PS50262">
    <property type="entry name" value="G_PROTEIN_RECEP_F1_2"/>
    <property type="match status" value="1"/>
</dbReference>
<organism evidence="15 16">
    <name type="scientific">Dreissena polymorpha</name>
    <name type="common">Zebra mussel</name>
    <name type="synonym">Mytilus polymorpha</name>
    <dbReference type="NCBI Taxonomy" id="45954"/>
    <lineage>
        <taxon>Eukaryota</taxon>
        <taxon>Metazoa</taxon>
        <taxon>Spiralia</taxon>
        <taxon>Lophotrochozoa</taxon>
        <taxon>Mollusca</taxon>
        <taxon>Bivalvia</taxon>
        <taxon>Autobranchia</taxon>
        <taxon>Heteroconchia</taxon>
        <taxon>Euheterodonta</taxon>
        <taxon>Imparidentia</taxon>
        <taxon>Neoheterodontei</taxon>
        <taxon>Myida</taxon>
        <taxon>Dreissenoidea</taxon>
        <taxon>Dreissenidae</taxon>
        <taxon>Dreissena</taxon>
    </lineage>
</organism>
<dbReference type="Pfam" id="PF13306">
    <property type="entry name" value="LRR_5"/>
    <property type="match status" value="1"/>
</dbReference>
<feature type="compositionally biased region" description="Polar residues" evidence="11">
    <location>
        <begin position="1008"/>
        <end position="1019"/>
    </location>
</feature>
<dbReference type="PANTHER" id="PTHR24372:SF74">
    <property type="entry name" value="LP13728P"/>
    <property type="match status" value="1"/>
</dbReference>
<sequence length="1019" mass="114400">MAWLMFDAFLSASGSLPCDARCSCQMTPIDVKVTCVGLNITDVPRGLPSNTTKLYLSGTNIKEIQAGTFEMYPMLTELFFRDTSTDPCLLEYLEPGAFAGLHHLEALGFIGCGKLTSMDAGVLGTFENLETLHIYRSGLTAVPDLSLFKTVNRDMEGVMKEIDLHSNRIDKIKAYDFQGIRTDTLNLEENIITRIDGFAFKNATIVNLILRRNEHLMDIHDMAFEGLNELINKIDLSNTKITSLPTKGLRNIRQLRLKQTPTLKHFPTVLEFQKIELAELTYPHHCCAFRNPEKQNPSAWKAKQAQERINKACAITTTPMSKVIPETLPVTVVTDEIPSNFQKWDFVNSDSKRILRGGRTKRNLENFGDLNFDDSDQINSSSIASGFGLFLPGKGSNTDDNGPLLIGPGMTFHRSTVPDDDNLTQSVFCGKIYIYNRNVTCTPEPDAFNPCEDVMGYVWLRVLVWFVLLAALLGNSIVLIVLITSRGKFTVPKFLMCNLAFADFIMGVYLILLASIDVHTLGEYFNYAVQWQNEGGCQAAGFLSVFSSELSIFTLTILTLERWYAISHAIHLNKRMKLRQSMALMLTGYTFATILAMLPLLGISGYGNVSICLPMKADDVLDISYVVSLLVMNGIMFLAICSCYINMYWKVKSSASTARSNDATIAKRMALLVFTNFACWAPIAFFGLTASAGVALIDITNSKILLVFFYPLNSCANPFLYAILTKQFRKDFFILLGKYGICVEKANIYRGTMASRTLSHSRNPKKEAALRRNRLAARETVFTNFGDSHLNTKPNQNHHATPKKVHPFKIEQVEVQPFIKKSHIDRAVEFANKDPVLNDEAVSETWGDNECAIAPGQRHPPYVRSVSDYANFFTSRKCSSTKCGAYTRVRTSVETCFSNSTDTTCISENSHTPDDIWKIREIDDESAITFPTLNETDLNEERFQNLYEHDSRHCKDSACAICLFPDAKSVNDNHTHVRSRLNKTVTFGSQNRVRSQSLESFEEDMQRFRSSSLQDTGEE</sequence>
<evidence type="ECO:0000256" key="8">
    <source>
        <dbReference type="ARBA" id="ARBA00023136"/>
    </source>
</evidence>
<keyword evidence="8 12" id="KW-0472">Membrane</keyword>
<feature type="chain" id="PRO_5038953841" description="G-protein coupled receptors family 1 profile domain-containing protein" evidence="13">
    <location>
        <begin position="21"/>
        <end position="1019"/>
    </location>
</feature>
<dbReference type="GO" id="GO:0008528">
    <property type="term" value="F:G protein-coupled peptide receptor activity"/>
    <property type="evidence" value="ECO:0007669"/>
    <property type="project" value="TreeGrafter"/>
</dbReference>
<dbReference type="InterPro" id="IPR017452">
    <property type="entry name" value="GPCR_Rhodpsn_7TM"/>
</dbReference>
<keyword evidence="9" id="KW-0675">Receptor</keyword>
<evidence type="ECO:0000256" key="12">
    <source>
        <dbReference type="SAM" id="Phobius"/>
    </source>
</evidence>
<reference evidence="15" key="2">
    <citation type="submission" date="2020-11" db="EMBL/GenBank/DDBJ databases">
        <authorList>
            <person name="McCartney M.A."/>
            <person name="Auch B."/>
            <person name="Kono T."/>
            <person name="Mallez S."/>
            <person name="Becker A."/>
            <person name="Gohl D.M."/>
            <person name="Silverstein K.A.T."/>
            <person name="Koren S."/>
            <person name="Bechman K.B."/>
            <person name="Herman A."/>
            <person name="Abrahante J.E."/>
            <person name="Garbe J."/>
        </authorList>
    </citation>
    <scope>NUCLEOTIDE SEQUENCE</scope>
    <source>
        <strain evidence="15">Duluth1</strain>
        <tissue evidence="15">Whole animal</tissue>
    </source>
</reference>
<keyword evidence="10" id="KW-0807">Transducer</keyword>
<feature type="transmembrane region" description="Helical" evidence="12">
    <location>
        <begin position="581"/>
        <end position="603"/>
    </location>
</feature>
<dbReference type="Gene3D" id="3.80.10.10">
    <property type="entry name" value="Ribonuclease Inhibitor"/>
    <property type="match status" value="1"/>
</dbReference>
<dbReference type="PANTHER" id="PTHR24372">
    <property type="entry name" value="GLYCOPROTEIN HORMONE RECEPTOR"/>
    <property type="match status" value="1"/>
</dbReference>
<dbReference type="SUPFAM" id="SSF52058">
    <property type="entry name" value="L domain-like"/>
    <property type="match status" value="1"/>
</dbReference>
<dbReference type="PRINTS" id="PR00237">
    <property type="entry name" value="GPCRRHODOPSN"/>
</dbReference>
<gene>
    <name evidence="15" type="ORF">DPMN_086716</name>
</gene>
<keyword evidence="7" id="KW-0297">G-protein coupled receptor</keyword>
<dbReference type="InterPro" id="IPR002131">
    <property type="entry name" value="Gphrmn_rcpt_fam"/>
</dbReference>
<evidence type="ECO:0000256" key="5">
    <source>
        <dbReference type="ARBA" id="ARBA00022737"/>
    </source>
</evidence>
<keyword evidence="13" id="KW-0732">Signal</keyword>
<comment type="caution">
    <text evidence="15">The sequence shown here is derived from an EMBL/GenBank/DDBJ whole genome shotgun (WGS) entry which is preliminary data.</text>
</comment>
<dbReference type="PROSITE" id="PS00237">
    <property type="entry name" value="G_PROTEIN_RECEP_F1_1"/>
    <property type="match status" value="1"/>
</dbReference>
<reference evidence="15" key="1">
    <citation type="journal article" date="2019" name="bioRxiv">
        <title>The Genome of the Zebra Mussel, Dreissena polymorpha: A Resource for Invasive Species Research.</title>
        <authorList>
            <person name="McCartney M.A."/>
            <person name="Auch B."/>
            <person name="Kono T."/>
            <person name="Mallez S."/>
            <person name="Zhang Y."/>
            <person name="Obille A."/>
            <person name="Becker A."/>
            <person name="Abrahante J.E."/>
            <person name="Garbe J."/>
            <person name="Badalamenti J.P."/>
            <person name="Herman A."/>
            <person name="Mangelson H."/>
            <person name="Liachko I."/>
            <person name="Sullivan S."/>
            <person name="Sone E.D."/>
            <person name="Koren S."/>
            <person name="Silverstein K.A.T."/>
            <person name="Beckman K.B."/>
            <person name="Gohl D.M."/>
        </authorList>
    </citation>
    <scope>NUCLEOTIDE SEQUENCE</scope>
    <source>
        <strain evidence="15">Duluth1</strain>
        <tissue evidence="15">Whole animal</tissue>
    </source>
</reference>
<evidence type="ECO:0000256" key="3">
    <source>
        <dbReference type="ARBA" id="ARBA00022614"/>
    </source>
</evidence>
<feature type="region of interest" description="Disordered" evidence="11">
    <location>
        <begin position="1000"/>
        <end position="1019"/>
    </location>
</feature>
<dbReference type="SUPFAM" id="SSF81321">
    <property type="entry name" value="Family A G protein-coupled receptor-like"/>
    <property type="match status" value="1"/>
</dbReference>
<dbReference type="FunFam" id="1.20.1070.10:FF:000181">
    <property type="entry name" value="Thyrotropin receptor"/>
    <property type="match status" value="1"/>
</dbReference>
<evidence type="ECO:0000256" key="9">
    <source>
        <dbReference type="ARBA" id="ARBA00023170"/>
    </source>
</evidence>
<name>A0A9D4KRP9_DREPO</name>
<evidence type="ECO:0000256" key="7">
    <source>
        <dbReference type="ARBA" id="ARBA00023040"/>
    </source>
</evidence>
<dbReference type="AlphaFoldDB" id="A0A9D4KRP9"/>
<protein>
    <recommendedName>
        <fullName evidence="14">G-protein coupled receptors family 1 profile domain-containing protein</fullName>
    </recommendedName>
</protein>
<dbReference type="GO" id="GO:0016500">
    <property type="term" value="F:protein-hormone receptor activity"/>
    <property type="evidence" value="ECO:0007669"/>
    <property type="project" value="InterPro"/>
</dbReference>
<evidence type="ECO:0000256" key="11">
    <source>
        <dbReference type="SAM" id="MobiDB-lite"/>
    </source>
</evidence>
<feature type="signal peptide" evidence="13">
    <location>
        <begin position="1"/>
        <end position="20"/>
    </location>
</feature>
<dbReference type="GO" id="GO:0009755">
    <property type="term" value="P:hormone-mediated signaling pathway"/>
    <property type="evidence" value="ECO:0007669"/>
    <property type="project" value="TreeGrafter"/>
</dbReference>
<keyword evidence="16" id="KW-1185">Reference proteome</keyword>
<feature type="transmembrane region" description="Helical" evidence="12">
    <location>
        <begin position="670"/>
        <end position="697"/>
    </location>
</feature>
<feature type="transmembrane region" description="Helical" evidence="12">
    <location>
        <begin position="623"/>
        <end position="649"/>
    </location>
</feature>
<feature type="domain" description="G-protein coupled receptors family 1 profile" evidence="14">
    <location>
        <begin position="474"/>
        <end position="721"/>
    </location>
</feature>
<evidence type="ECO:0000256" key="6">
    <source>
        <dbReference type="ARBA" id="ARBA00022989"/>
    </source>
</evidence>
<dbReference type="InterPro" id="IPR000276">
    <property type="entry name" value="GPCR_Rhodpsn"/>
</dbReference>
<dbReference type="CDD" id="cd15136">
    <property type="entry name" value="7tmA_Glyco_hormone_R"/>
    <property type="match status" value="1"/>
</dbReference>
<dbReference type="GO" id="GO:0007189">
    <property type="term" value="P:adenylate cyclase-activating G protein-coupled receptor signaling pathway"/>
    <property type="evidence" value="ECO:0007669"/>
    <property type="project" value="TreeGrafter"/>
</dbReference>
<evidence type="ECO:0000313" key="16">
    <source>
        <dbReference type="Proteomes" id="UP000828390"/>
    </source>
</evidence>
<dbReference type="Pfam" id="PF00001">
    <property type="entry name" value="7tm_1"/>
    <property type="match status" value="1"/>
</dbReference>
<dbReference type="InterPro" id="IPR026906">
    <property type="entry name" value="LRR_5"/>
</dbReference>